<evidence type="ECO:0000259" key="7">
    <source>
        <dbReference type="PROSITE" id="PS50178"/>
    </source>
</evidence>
<dbReference type="InterPro" id="IPR013083">
    <property type="entry name" value="Znf_RING/FYVE/PHD"/>
</dbReference>
<dbReference type="InterPro" id="IPR057946">
    <property type="entry name" value="TPR_ZFYVE26"/>
</dbReference>
<dbReference type="GO" id="GO:0032465">
    <property type="term" value="P:regulation of cytokinesis"/>
    <property type="evidence" value="ECO:0007669"/>
    <property type="project" value="TreeGrafter"/>
</dbReference>
<dbReference type="GeneID" id="107224801"/>
<dbReference type="KEGG" id="nlo:107224801"/>
<feature type="region of interest" description="Disordered" evidence="6">
    <location>
        <begin position="2380"/>
        <end position="2400"/>
    </location>
</feature>
<dbReference type="PANTHER" id="PTHR46591">
    <property type="entry name" value="ZINC FINGER FYVE DOMAIN-CONTAINING PROTEIN 26"/>
    <property type="match status" value="1"/>
</dbReference>
<evidence type="ECO:0000313" key="9">
    <source>
        <dbReference type="RefSeq" id="XP_015520481.1"/>
    </source>
</evidence>
<sequence length="2634" mass="300982">MKGNAGLIEINKCVASRLWYTSWTTLIAEIDSRTDRFTQDEILHLVSLLESDPNVQNNYEDRWIIWKISELLRANNEAAKPKHIEFLLAVKFLTEAAPSEVEKELLDLFKLVLDSKKVKEKVGKLSNQSRKLLEENLRTCPPLACFVVQSLLCVWSPFFNESDVELQNLYINGLKKFLNADQTVPRKSSSGYLEVKATPLLSSNDRKLDDQSVGTLLSILSKLQLTEDNNDQLMTWLFPSLFANCDNQDVELALYTRRSSEYLKEWFVFINEILKRSESADSIENALGISNAIFNFTNAGDVRLNFRELVYRTIKQSRHWLLDILDICYTLLAAGYIDKVSMLLSAPNLEGLWLAVFFKVLSNLPCASRVPVEADERVSLNFCKGLRFVLEKCQLYFGEDKIWRELKTVAISQLNVVEWVLNNKKTVLEKEFGYELKKDLTMKNVFSLLLDNGILFTLNSMTDLHEGNSEEIQQLLKNSPCSEATFKAYYAMLCALRAILLSDSYSFKAQSVGDRLAAMRNTLKNLFPLNIRLEAIENIFSMLFLRHEDFSNTDSNSEDSEEEADTKKVLQSDYKLMQSGFICNKYIIRDLLHSLKDAILNAGIECTKMKLEPGSQDSTEHVRKSLANISRAITDAIWRLELLTSSQFIERVGDYGSQTSKNEDERCYSETLLTKKLKTSKLAAFKSIFYHQDDSSSSEDRNKSELEFSSDAGSLDTGNTNCASGTRKKHGKKNAVEKSPVLDKNYSFILNFMLSSRESLIMQCLWKCNFDKAQQVIEMFHLNNSQLDGEVRFSKAICQFRHRMKGKPQIVSTPEAVNRTFETSTLENIRQVALEGIQTSRAMGEVETFLASNESVLRLINPDEVKTNELLTIAVLDLALTTGQSRSFSSQLCEVATKYMKLCKIIEKSLYPAYFTKICKLFYESKLNASLPSILCDASVPLTIKKFNEKVKLWNEVEKVVTILNLSRLERGKAQKERSHNRLTTSQEGLAFVSEFCNGGAYLSKLFTHLSVLETIIPRTENERLDETLYAMLVLPIHSYFGHQYFDLGVELDQLDSVAKKLRVNLVHSLLVSCCPKFPFNEKLGSGKSTNKIGYIVLNEDLADSMLTEYDMEKPHECVAGILTLLLDTISNIYPSNSVLRYNNLQSLSKNSDILSILRRTSCLANLNLCELTSGDETLTFFLNLWNLLFLHSMLTTWSANAPCNKLQHVVSMMNIGYQIGELGLVTLATLRFKLLGNLSWDLEFLKQIEDVNEVAWQDLDLIQDPRLIFAMANEFSRTPMVFVYDSRNLDQALNAAIQNYIAHHHLIQPAGNDTKIDLCWLPEMVRRYQDFLLENASLAQQTLGCNFDESFTLRKFLNTNVENSIELKYSPQVRQYEIRLNYTGIDHSITNSLQNVRRSSNNIHSLNHWQGRTVDEKLLQYFEAHCWLLRYLVQQIHRTDPAISEKMGDNTGRCGCLENLLRSSFTKILSNAFGENQAMFGMHEDLSQKELWAHLERLIKKDKWEQCLNVINCLPDNLMINDGEIFSLKDKILSILVSSLELDDKKVIEYLRQIKNIHVLACTVSLNLTHWRLETCQYALTYVLNHSDKTELSGYCQEHLDATMRSLVALHKMIPQFGNSLDMKHVTWYGNAYSTNKVDPMKIMKSLIEANKFELCLEWFEYHSFSSEMQSLVNQDLLIGLLENDRKDFEPATKLLRALPINRAMKLCNGVLSKLDSITAIKFVTNYLLDRCKPKEAVKYHKILVSIEILSQLDYREKSAFIHLLKEPLLMLEQLLMNGKFEVLHKILKLASDSLPKASILPEDTDKIVRYYAGKSLEFRVAMQRDGIESKSKDSSSSSNEIEGTEFMMPVTVPTKDEWVANDKARVCSCCKAVVFSMFNRRHHCRRCGRVICAVCSQQRMRVPTYPDSVLVRVCNDCKRQTLLRLQHAPPSTPSSEPFDYWQLTLDETLNQTLRDEFSFEYAPSISLCLAILTLHSDHKAYASFLLDRCDEIKQLLRPVSSGRTNPEVDLMLLVKMMRSLVIAAKVKCAKLSLNAGLDHCDRWLSHIDLISTLVQSDCSALIPSDSINERAFRKLRDLLIEKEHWILALDVSTKAGLDRQGVWAVWGKAYLKVGCYNQAREKFAHCLDKVESFDDWVFLPNSRQTDNNKSRSSARTGDKQRSREKTRPMKNPPLLVEILQIIESSTFNRHSCKAVTSTSFTALDVSITLNNIKSISQGRCYDLEPASITDTAYYHESLHYLLSYGSHSAILEFFIKHEKYEDCILHVMGNHVDPEVFFSSVYLPCLKNGLVDNLHEAMRTKDPNLLSWKTYLVFTCHSLETKKLLHTLYQLQIFIKDYVRASISCIRFYVNEAADYTDLCSRSQFLIQAQKHLETELQANSLGPKRRKSTGSQHSGQSALTLELEPSDIDKHINTISSQMEIAKFLRDSEQEQRDVRKFLDHLLSMENENLNVQELPTLFGTQLQKTQLAVLAILCGRDVEEGFGIAYRIIQNYNLRSEKVYSLAGHILASEQKVGSLEQLVKCCRSSGAPETNALSDRVLAHCVKVLLKYSQMESSSNSKDKVDTLIKLITDLELKISMYIESQQLKAAYLLAVRHSRAQDVKRILKEADRLEQTAIKAICAKWLHKMQNS</sequence>
<dbReference type="InterPro" id="IPR006869">
    <property type="entry name" value="DUF547"/>
</dbReference>
<dbReference type="Gene3D" id="3.30.40.10">
    <property type="entry name" value="Zinc/RING finger domain, C3HC4 (zinc finger)"/>
    <property type="match status" value="1"/>
</dbReference>
<evidence type="ECO:0000256" key="5">
    <source>
        <dbReference type="PROSITE-ProRule" id="PRU00091"/>
    </source>
</evidence>
<dbReference type="InParanoid" id="A0A6J0BZQ4"/>
<dbReference type="Pfam" id="PF04784">
    <property type="entry name" value="DUF547"/>
    <property type="match status" value="1"/>
</dbReference>
<keyword evidence="2" id="KW-0479">Metal-binding</keyword>
<feature type="compositionally biased region" description="Basic and acidic residues" evidence="6">
    <location>
        <begin position="2158"/>
        <end position="2169"/>
    </location>
</feature>
<evidence type="ECO:0000256" key="4">
    <source>
        <dbReference type="ARBA" id="ARBA00022833"/>
    </source>
</evidence>
<evidence type="ECO:0000256" key="6">
    <source>
        <dbReference type="SAM" id="MobiDB-lite"/>
    </source>
</evidence>
<dbReference type="FunCoup" id="A0A6J0BZQ4">
    <property type="interactions" value="23"/>
</dbReference>
<organism evidence="9">
    <name type="scientific">Neodiprion lecontei</name>
    <name type="common">Redheaded pine sawfly</name>
    <dbReference type="NCBI Taxonomy" id="441921"/>
    <lineage>
        <taxon>Eukaryota</taxon>
        <taxon>Metazoa</taxon>
        <taxon>Ecdysozoa</taxon>
        <taxon>Arthropoda</taxon>
        <taxon>Hexapoda</taxon>
        <taxon>Insecta</taxon>
        <taxon>Pterygota</taxon>
        <taxon>Neoptera</taxon>
        <taxon>Endopterygota</taxon>
        <taxon>Hymenoptera</taxon>
        <taxon>Tenthredinoidea</taxon>
        <taxon>Diprionidae</taxon>
        <taxon>Diprioninae</taxon>
        <taxon>Neodiprion</taxon>
    </lineage>
</organism>
<name>A0A6J0BZQ4_NEOLC</name>
<dbReference type="InterPro" id="IPR028730">
    <property type="entry name" value="ZFYVE26"/>
</dbReference>
<dbReference type="Pfam" id="PF01363">
    <property type="entry name" value="FYVE"/>
    <property type="match status" value="1"/>
</dbReference>
<dbReference type="Pfam" id="PF25569">
    <property type="entry name" value="TPR_ZFYVE26"/>
    <property type="match status" value="1"/>
</dbReference>
<dbReference type="GO" id="GO:0005765">
    <property type="term" value="C:lysosomal membrane"/>
    <property type="evidence" value="ECO:0007669"/>
    <property type="project" value="TreeGrafter"/>
</dbReference>
<dbReference type="GO" id="GO:0000281">
    <property type="term" value="P:mitotic cytokinesis"/>
    <property type="evidence" value="ECO:0007669"/>
    <property type="project" value="InterPro"/>
</dbReference>
<feature type="domain" description="FYVE-type" evidence="7">
    <location>
        <begin position="1863"/>
        <end position="1924"/>
    </location>
</feature>
<dbReference type="OrthoDB" id="1936617at2759"/>
<dbReference type="SMART" id="SM00064">
    <property type="entry name" value="FYVE"/>
    <property type="match status" value="1"/>
</dbReference>
<dbReference type="GO" id="GO:0008270">
    <property type="term" value="F:zinc ion binding"/>
    <property type="evidence" value="ECO:0007669"/>
    <property type="project" value="UniProtKB-KW"/>
</dbReference>
<dbReference type="GO" id="GO:0005813">
    <property type="term" value="C:centrosome"/>
    <property type="evidence" value="ECO:0007669"/>
    <property type="project" value="TreeGrafter"/>
</dbReference>
<dbReference type="InterPro" id="IPR011011">
    <property type="entry name" value="Znf_FYVE_PHD"/>
</dbReference>
<evidence type="ECO:0000256" key="3">
    <source>
        <dbReference type="ARBA" id="ARBA00022771"/>
    </source>
</evidence>
<keyword evidence="8" id="KW-1185">Reference proteome</keyword>
<dbReference type="Proteomes" id="UP000829291">
    <property type="component" value="Chromosome 7"/>
</dbReference>
<evidence type="ECO:0000256" key="1">
    <source>
        <dbReference type="ARBA" id="ARBA00022553"/>
    </source>
</evidence>
<dbReference type="PANTHER" id="PTHR46591:SF1">
    <property type="entry name" value="ZINC FINGER FYVE DOMAIN-CONTAINING PROTEIN 26"/>
    <property type="match status" value="1"/>
</dbReference>
<keyword evidence="1" id="KW-0597">Phosphoprotein</keyword>
<feature type="compositionally biased region" description="Polar residues" evidence="6">
    <location>
        <begin position="2146"/>
        <end position="2157"/>
    </location>
</feature>
<evidence type="ECO:0000256" key="2">
    <source>
        <dbReference type="ARBA" id="ARBA00022723"/>
    </source>
</evidence>
<keyword evidence="3 5" id="KW-0863">Zinc-finger</keyword>
<dbReference type="GO" id="GO:0030496">
    <property type="term" value="C:midbody"/>
    <property type="evidence" value="ECO:0007669"/>
    <property type="project" value="TreeGrafter"/>
</dbReference>
<dbReference type="GO" id="GO:0000724">
    <property type="term" value="P:double-strand break repair via homologous recombination"/>
    <property type="evidence" value="ECO:0007669"/>
    <property type="project" value="InterPro"/>
</dbReference>
<dbReference type="SUPFAM" id="SSF57903">
    <property type="entry name" value="FYVE/PHD zinc finger"/>
    <property type="match status" value="1"/>
</dbReference>
<reference evidence="9" key="1">
    <citation type="submission" date="2025-08" db="UniProtKB">
        <authorList>
            <consortium name="RefSeq"/>
        </authorList>
    </citation>
    <scope>IDENTIFICATION</scope>
    <source>
        <tissue evidence="9">Thorax and Abdomen</tissue>
    </source>
</reference>
<proteinExistence type="predicted"/>
<dbReference type="PROSITE" id="PS50178">
    <property type="entry name" value="ZF_FYVE"/>
    <property type="match status" value="1"/>
</dbReference>
<dbReference type="InterPro" id="IPR017455">
    <property type="entry name" value="Znf_FYVE-rel"/>
</dbReference>
<gene>
    <name evidence="9" type="primary">LOC107224801</name>
</gene>
<accession>A0A6J0BZQ4</accession>
<evidence type="ECO:0000313" key="8">
    <source>
        <dbReference type="Proteomes" id="UP000829291"/>
    </source>
</evidence>
<keyword evidence="4" id="KW-0862">Zinc</keyword>
<dbReference type="InterPro" id="IPR000306">
    <property type="entry name" value="Znf_FYVE"/>
</dbReference>
<dbReference type="RefSeq" id="XP_015520481.1">
    <property type="nucleotide sequence ID" value="XM_015664995.2"/>
</dbReference>
<feature type="region of interest" description="Disordered" evidence="6">
    <location>
        <begin position="717"/>
        <end position="736"/>
    </location>
</feature>
<dbReference type="GO" id="GO:0032266">
    <property type="term" value="F:phosphatidylinositol-3-phosphate binding"/>
    <property type="evidence" value="ECO:0007669"/>
    <property type="project" value="InterPro"/>
</dbReference>
<feature type="region of interest" description="Disordered" evidence="6">
    <location>
        <begin position="2146"/>
        <end position="2169"/>
    </location>
</feature>
<dbReference type="CTD" id="41370"/>
<protein>
    <submittedName>
        <fullName evidence="9">Uncharacterized protein LOC107224801 isoform X1</fullName>
    </submittedName>
</protein>